<dbReference type="EMBL" id="KQ241598">
    <property type="protein sequence ID" value="KNC87800.1"/>
    <property type="molecule type" value="Genomic_DNA"/>
</dbReference>
<dbReference type="Proteomes" id="UP000054560">
    <property type="component" value="Unassembled WGS sequence"/>
</dbReference>
<feature type="domain" description="SPX" evidence="6">
    <location>
        <begin position="1"/>
        <end position="136"/>
    </location>
</feature>
<reference evidence="7 8" key="1">
    <citation type="submission" date="2011-02" db="EMBL/GenBank/DDBJ databases">
        <title>The Genome Sequence of Sphaeroforma arctica JP610.</title>
        <authorList>
            <consortium name="The Broad Institute Genome Sequencing Platform"/>
            <person name="Russ C."/>
            <person name="Cuomo C."/>
            <person name="Young S.K."/>
            <person name="Zeng Q."/>
            <person name="Gargeya S."/>
            <person name="Alvarado L."/>
            <person name="Berlin A."/>
            <person name="Chapman S.B."/>
            <person name="Chen Z."/>
            <person name="Freedman E."/>
            <person name="Gellesch M."/>
            <person name="Goldberg J."/>
            <person name="Griggs A."/>
            <person name="Gujja S."/>
            <person name="Heilman E."/>
            <person name="Heiman D."/>
            <person name="Howarth C."/>
            <person name="Mehta T."/>
            <person name="Neiman D."/>
            <person name="Pearson M."/>
            <person name="Roberts A."/>
            <person name="Saif S."/>
            <person name="Shea T."/>
            <person name="Shenoy N."/>
            <person name="Sisk P."/>
            <person name="Stolte C."/>
            <person name="Sykes S."/>
            <person name="White J."/>
            <person name="Yandava C."/>
            <person name="Burger G."/>
            <person name="Gray M.W."/>
            <person name="Holland P.W.H."/>
            <person name="King N."/>
            <person name="Lang F.B.F."/>
            <person name="Roger A.J."/>
            <person name="Ruiz-Trillo I."/>
            <person name="Haas B."/>
            <person name="Nusbaum C."/>
            <person name="Birren B."/>
        </authorList>
    </citation>
    <scope>NUCLEOTIDE SEQUENCE [LARGE SCALE GENOMIC DNA]</scope>
    <source>
        <strain evidence="7 8">JP610</strain>
    </source>
</reference>
<dbReference type="OrthoDB" id="1577640at2759"/>
<dbReference type="InterPro" id="IPR057506">
    <property type="entry name" value="C2_GPCPD1"/>
</dbReference>
<dbReference type="PROSITE" id="PS51382">
    <property type="entry name" value="SPX"/>
    <property type="match status" value="1"/>
</dbReference>
<keyword evidence="5" id="KW-0472">Membrane</keyword>
<accession>A0A0L0GFE8</accession>
<dbReference type="PRINTS" id="PR01415">
    <property type="entry name" value="ANKYRIN"/>
</dbReference>
<keyword evidence="4" id="KW-0175">Coiled coil</keyword>
<dbReference type="Pfam" id="PF13637">
    <property type="entry name" value="Ank_4"/>
    <property type="match status" value="1"/>
</dbReference>
<evidence type="ECO:0000256" key="5">
    <source>
        <dbReference type="SAM" id="Phobius"/>
    </source>
</evidence>
<dbReference type="PROSITE" id="PS50297">
    <property type="entry name" value="ANK_REP_REGION"/>
    <property type="match status" value="4"/>
</dbReference>
<proteinExistence type="predicted"/>
<evidence type="ECO:0000256" key="3">
    <source>
        <dbReference type="PROSITE-ProRule" id="PRU00023"/>
    </source>
</evidence>
<dbReference type="InterPro" id="IPR002110">
    <property type="entry name" value="Ankyrin_rpt"/>
</dbReference>
<feature type="transmembrane region" description="Helical" evidence="5">
    <location>
        <begin position="719"/>
        <end position="741"/>
    </location>
</feature>
<feature type="repeat" description="ANK" evidence="3">
    <location>
        <begin position="363"/>
        <end position="395"/>
    </location>
</feature>
<dbReference type="Pfam" id="PF25329">
    <property type="entry name" value="C2_GDE1"/>
    <property type="match status" value="1"/>
</dbReference>
<dbReference type="PANTHER" id="PTHR24198:SF165">
    <property type="entry name" value="ANKYRIN REPEAT-CONTAINING PROTEIN-RELATED"/>
    <property type="match status" value="1"/>
</dbReference>
<keyword evidence="8" id="KW-1185">Reference proteome</keyword>
<keyword evidence="2 3" id="KW-0040">ANK repeat</keyword>
<dbReference type="PROSITE" id="PS50088">
    <property type="entry name" value="ANK_REPEAT"/>
    <property type="match status" value="4"/>
</dbReference>
<sequence length="765" mass="84600">MKFGKRLLTESYPPWSRHYLNYKHLKKVIKNNPRAEPSPFFFELDRDLEKVTAFYLRKVAELKDRLERLKRRSAVYTKALQKNKMATETLIASFKAFLNEIGILQEFVSLNSTGFRKILKKHDKNLQLQTQELYLSSKVAVQPFTLDAKELAQMQDGARNMLDVLSKSAADAASVIPPSLSESDRYGQLIERVTARDLNGTSSILAIMKADLTKSDTMWTKEAIELWTVPALLRACDMGHTEIICAILDSELADIDSADPVDHGRSGLHKASKNGNLATVELLLKRGADPVLLDAHGRTSLHYAAIGGNVDVIEKLLELKIDTTIPDSEGYLVIFYVVAQNSLSCVAKFLDGGVPINQPCNLAGMSPLTVACSYGHTDMAKLLLVRGADQTVCDEDHLSPLHVAARAGHSACVRVLLESGCNVNVVQPSTKRTPLFEAASEGNLECVRILLEYKAVHWSPDAAGWLPHVHALFRGHVDVVQLLRSLPTPQLSEDLVQSAAIDELEAKKKVTNTAPPSAGADDTSIPPFELPPPAVPFRHYGHSYLKETQLRIRLGHTTQIRQGGASAGHMQGQEVQPPALGRSSLATFLPLKNEFLSMRLMVSLQANPGEQQMVMLPIDLEEEPLIFTAGCGDDFSLQIELHPAFESQQSGIIGKGVLPPASFEDQSGVVSCAIIGKDLSFVCEILLTYLVISPLNRTLPETNTYWKSTQVGFYVDLEWWRILVAYTTVFAIWFLFEGYAYGSVGSYYKFIAYVHLRHMISSTTA</sequence>
<evidence type="ECO:0000256" key="1">
    <source>
        <dbReference type="ARBA" id="ARBA00022737"/>
    </source>
</evidence>
<dbReference type="InterPro" id="IPR036770">
    <property type="entry name" value="Ankyrin_rpt-contain_sf"/>
</dbReference>
<evidence type="ECO:0000313" key="8">
    <source>
        <dbReference type="Proteomes" id="UP000054560"/>
    </source>
</evidence>
<keyword evidence="5" id="KW-0812">Transmembrane</keyword>
<dbReference type="eggNOG" id="KOG0504">
    <property type="taxonomic scope" value="Eukaryota"/>
</dbReference>
<dbReference type="SUPFAM" id="SSF48403">
    <property type="entry name" value="Ankyrin repeat"/>
    <property type="match status" value="1"/>
</dbReference>
<feature type="repeat" description="ANK" evidence="3">
    <location>
        <begin position="396"/>
        <end position="428"/>
    </location>
</feature>
<keyword evidence="1" id="KW-0677">Repeat</keyword>
<gene>
    <name evidence="7" type="ORF">SARC_00057</name>
</gene>
<feature type="coiled-coil region" evidence="4">
    <location>
        <begin position="52"/>
        <end position="79"/>
    </location>
</feature>
<evidence type="ECO:0000313" key="7">
    <source>
        <dbReference type="EMBL" id="KNC87800.1"/>
    </source>
</evidence>
<evidence type="ECO:0000256" key="4">
    <source>
        <dbReference type="SAM" id="Coils"/>
    </source>
</evidence>
<dbReference type="RefSeq" id="XP_014161702.1">
    <property type="nucleotide sequence ID" value="XM_014306227.1"/>
</dbReference>
<feature type="repeat" description="ANK" evidence="3">
    <location>
        <begin position="263"/>
        <end position="295"/>
    </location>
</feature>
<organism evidence="7 8">
    <name type="scientific">Sphaeroforma arctica JP610</name>
    <dbReference type="NCBI Taxonomy" id="667725"/>
    <lineage>
        <taxon>Eukaryota</taxon>
        <taxon>Ichthyosporea</taxon>
        <taxon>Ichthyophonida</taxon>
        <taxon>Sphaeroforma</taxon>
    </lineage>
</organism>
<dbReference type="AlphaFoldDB" id="A0A0L0GFE8"/>
<name>A0A0L0GFE8_9EUKA</name>
<dbReference type="eggNOG" id="KOG1161">
    <property type="taxonomic scope" value="Eukaryota"/>
</dbReference>
<keyword evidence="5" id="KW-1133">Transmembrane helix</keyword>
<dbReference type="InterPro" id="IPR004331">
    <property type="entry name" value="SPX_dom"/>
</dbReference>
<dbReference type="STRING" id="667725.A0A0L0GFE8"/>
<dbReference type="PANTHER" id="PTHR24198">
    <property type="entry name" value="ANKYRIN REPEAT AND PROTEIN KINASE DOMAIN-CONTAINING PROTEIN"/>
    <property type="match status" value="1"/>
</dbReference>
<evidence type="ECO:0000256" key="2">
    <source>
        <dbReference type="ARBA" id="ARBA00023043"/>
    </source>
</evidence>
<dbReference type="Pfam" id="PF12796">
    <property type="entry name" value="Ank_2"/>
    <property type="match status" value="2"/>
</dbReference>
<feature type="repeat" description="ANK" evidence="3">
    <location>
        <begin position="296"/>
        <end position="328"/>
    </location>
</feature>
<dbReference type="Gene3D" id="1.25.40.20">
    <property type="entry name" value="Ankyrin repeat-containing domain"/>
    <property type="match status" value="1"/>
</dbReference>
<protein>
    <recommendedName>
        <fullName evidence="6">SPX domain-containing protein</fullName>
    </recommendedName>
</protein>
<dbReference type="Pfam" id="PF03105">
    <property type="entry name" value="SPX"/>
    <property type="match status" value="2"/>
</dbReference>
<evidence type="ECO:0000259" key="6">
    <source>
        <dbReference type="PROSITE" id="PS51382"/>
    </source>
</evidence>
<dbReference type="GeneID" id="25900561"/>
<dbReference type="SMART" id="SM00248">
    <property type="entry name" value="ANK"/>
    <property type="match status" value="7"/>
</dbReference>